<dbReference type="Proteomes" id="UP000283833">
    <property type="component" value="Unassembled WGS sequence"/>
</dbReference>
<reference evidence="2 3" key="1">
    <citation type="submission" date="2018-08" db="EMBL/GenBank/DDBJ databases">
        <title>A genome reference for cultivated species of the human gut microbiota.</title>
        <authorList>
            <person name="Zou Y."/>
            <person name="Xue W."/>
            <person name="Luo G."/>
        </authorList>
    </citation>
    <scope>NUCLEOTIDE SEQUENCE [LARGE SCALE GENOMIC DNA]</scope>
    <source>
        <strain evidence="2 3">AF18-14</strain>
    </source>
</reference>
<evidence type="ECO:0000313" key="3">
    <source>
        <dbReference type="Proteomes" id="UP000283833"/>
    </source>
</evidence>
<protein>
    <recommendedName>
        <fullName evidence="4">Outer membrane protein beta-barrel domain-containing protein</fullName>
    </recommendedName>
</protein>
<sequence>MKKILFILFCPVAFIGASAQTGKVSVNAGFLFPSTLNATLGYEYPLSYGNAVEVYGEVGNHWQKPVCHNFWKGYFWDGGMVYKHRLARYKNGMMRLRLGSQFGAVQKKFFFGLEAGFEYSYVFRSGLEFSIIQKNNVNFLHGDTFRNGLLLGIKVPF</sequence>
<evidence type="ECO:0008006" key="4">
    <source>
        <dbReference type="Google" id="ProtNLM"/>
    </source>
</evidence>
<dbReference type="RefSeq" id="WP_117853296.1">
    <property type="nucleotide sequence ID" value="NZ_QRXI01000017.1"/>
</dbReference>
<evidence type="ECO:0000313" key="2">
    <source>
        <dbReference type="EMBL" id="RGT91507.1"/>
    </source>
</evidence>
<evidence type="ECO:0000256" key="1">
    <source>
        <dbReference type="SAM" id="SignalP"/>
    </source>
</evidence>
<feature type="chain" id="PRO_5019574630" description="Outer membrane protein beta-barrel domain-containing protein" evidence="1">
    <location>
        <begin position="20"/>
        <end position="157"/>
    </location>
</feature>
<dbReference type="EMBL" id="QRXI01000017">
    <property type="protein sequence ID" value="RGT91507.1"/>
    <property type="molecule type" value="Genomic_DNA"/>
</dbReference>
<gene>
    <name evidence="2" type="ORF">DWX04_13730</name>
</gene>
<keyword evidence="1" id="KW-0732">Signal</keyword>
<accession>A0A412QKI4</accession>
<feature type="signal peptide" evidence="1">
    <location>
        <begin position="1"/>
        <end position="19"/>
    </location>
</feature>
<dbReference type="AlphaFoldDB" id="A0A412QKI4"/>
<organism evidence="2 3">
    <name type="scientific">Phocaeicola vulgatus</name>
    <name type="common">Bacteroides vulgatus</name>
    <dbReference type="NCBI Taxonomy" id="821"/>
    <lineage>
        <taxon>Bacteria</taxon>
        <taxon>Pseudomonadati</taxon>
        <taxon>Bacteroidota</taxon>
        <taxon>Bacteroidia</taxon>
        <taxon>Bacteroidales</taxon>
        <taxon>Bacteroidaceae</taxon>
        <taxon>Phocaeicola</taxon>
    </lineage>
</organism>
<name>A0A412QKI4_PHOVU</name>
<proteinExistence type="predicted"/>
<comment type="caution">
    <text evidence="2">The sequence shown here is derived from an EMBL/GenBank/DDBJ whole genome shotgun (WGS) entry which is preliminary data.</text>
</comment>